<keyword evidence="10" id="KW-1185">Reference proteome</keyword>
<dbReference type="InterPro" id="IPR037171">
    <property type="entry name" value="NagB/RpiA_transferase-like"/>
</dbReference>
<evidence type="ECO:0000313" key="11">
    <source>
        <dbReference type="Proteomes" id="UP000282185"/>
    </source>
</evidence>
<dbReference type="OrthoDB" id="7688673at2"/>
<evidence type="ECO:0000256" key="2">
    <source>
        <dbReference type="ARBA" id="ARBA00022491"/>
    </source>
</evidence>
<dbReference type="SUPFAM" id="SSF46785">
    <property type="entry name" value="Winged helix' DNA-binding domain"/>
    <property type="match status" value="1"/>
</dbReference>
<dbReference type="Pfam" id="PF08220">
    <property type="entry name" value="HTH_DeoR"/>
    <property type="match status" value="1"/>
</dbReference>
<dbReference type="PANTHER" id="PTHR30363:SF4">
    <property type="entry name" value="GLYCEROL-3-PHOSPHATE REGULON REPRESSOR"/>
    <property type="match status" value="1"/>
</dbReference>
<dbReference type="InterPro" id="IPR001034">
    <property type="entry name" value="DeoR_HTH"/>
</dbReference>
<evidence type="ECO:0000256" key="4">
    <source>
        <dbReference type="ARBA" id="ARBA00023125"/>
    </source>
</evidence>
<keyword evidence="4" id="KW-0238">DNA-binding</keyword>
<proteinExistence type="predicted"/>
<evidence type="ECO:0000256" key="3">
    <source>
        <dbReference type="ARBA" id="ARBA00023015"/>
    </source>
</evidence>
<organism evidence="9 11">
    <name type="scientific">Brachybacterium saurashtrense</name>
    <dbReference type="NCBI Taxonomy" id="556288"/>
    <lineage>
        <taxon>Bacteria</taxon>
        <taxon>Bacillati</taxon>
        <taxon>Actinomycetota</taxon>
        <taxon>Actinomycetes</taxon>
        <taxon>Micrococcales</taxon>
        <taxon>Dermabacteraceae</taxon>
        <taxon>Brachybacterium</taxon>
    </lineage>
</organism>
<comment type="function">
    <text evidence="6">Repressor of the lactose catabolism operon. Galactose-6-phosphate is the inducer.</text>
</comment>
<dbReference type="InterPro" id="IPR014036">
    <property type="entry name" value="DeoR-like_C"/>
</dbReference>
<dbReference type="InterPro" id="IPR036388">
    <property type="entry name" value="WH-like_DNA-bd_sf"/>
</dbReference>
<protein>
    <recommendedName>
        <fullName evidence="1">Lactose phosphotransferase system repressor</fullName>
    </recommendedName>
</protein>
<dbReference type="Proteomes" id="UP000282185">
    <property type="component" value="Unassembled WGS sequence"/>
</dbReference>
<evidence type="ECO:0000313" key="10">
    <source>
        <dbReference type="Proteomes" id="UP000254236"/>
    </source>
</evidence>
<dbReference type="GO" id="GO:0003677">
    <property type="term" value="F:DNA binding"/>
    <property type="evidence" value="ECO:0007669"/>
    <property type="project" value="UniProtKB-KW"/>
</dbReference>
<dbReference type="Gene3D" id="1.10.10.10">
    <property type="entry name" value="Winged helix-like DNA-binding domain superfamily/Winged helix DNA-binding domain"/>
    <property type="match status" value="1"/>
</dbReference>
<dbReference type="GO" id="GO:0003700">
    <property type="term" value="F:DNA-binding transcription factor activity"/>
    <property type="evidence" value="ECO:0007669"/>
    <property type="project" value="InterPro"/>
</dbReference>
<dbReference type="EMBL" id="QSWH01000002">
    <property type="protein sequence ID" value="RRR24289.1"/>
    <property type="molecule type" value="Genomic_DNA"/>
</dbReference>
<gene>
    <name evidence="8" type="ORF">DWV08_13610</name>
    <name evidence="9" type="ORF">DXU92_05360</name>
</gene>
<feature type="domain" description="HTH deoR-type" evidence="7">
    <location>
        <begin position="3"/>
        <end position="58"/>
    </location>
</feature>
<keyword evidence="3" id="KW-0805">Transcription regulation</keyword>
<dbReference type="AlphaFoldDB" id="A0A345YRJ6"/>
<evidence type="ECO:0000313" key="8">
    <source>
        <dbReference type="EMBL" id="AXK46548.1"/>
    </source>
</evidence>
<evidence type="ECO:0000256" key="1">
    <source>
        <dbReference type="ARBA" id="ARBA00021390"/>
    </source>
</evidence>
<evidence type="ECO:0000313" key="9">
    <source>
        <dbReference type="EMBL" id="RRR24289.1"/>
    </source>
</evidence>
<reference evidence="9 11" key="2">
    <citation type="submission" date="2018-08" db="EMBL/GenBank/DDBJ databases">
        <title>Brachybacterium saurashtrense DSM 23186.</title>
        <authorList>
            <person name="Li Y."/>
        </authorList>
    </citation>
    <scope>NUCLEOTIDE SEQUENCE [LARGE SCALE GENOMIC DNA]</scope>
    <source>
        <strain evidence="9 11">DSM 23186</strain>
    </source>
</reference>
<dbReference type="InterPro" id="IPR018356">
    <property type="entry name" value="Tscrpt_reg_HTH_DeoR_CS"/>
</dbReference>
<dbReference type="SMART" id="SM00420">
    <property type="entry name" value="HTH_DEOR"/>
    <property type="match status" value="1"/>
</dbReference>
<dbReference type="InterPro" id="IPR036390">
    <property type="entry name" value="WH_DNA-bd_sf"/>
</dbReference>
<dbReference type="PANTHER" id="PTHR30363">
    <property type="entry name" value="HTH-TYPE TRANSCRIPTIONAL REGULATOR SRLR-RELATED"/>
    <property type="match status" value="1"/>
</dbReference>
<reference evidence="8 10" key="1">
    <citation type="submission" date="2018-07" db="EMBL/GenBank/DDBJ databases">
        <title>Brachybacterium saurashtrense DSM 23186 genome sequence.</title>
        <authorList>
            <person name="Guo L."/>
        </authorList>
    </citation>
    <scope>NUCLEOTIDE SEQUENCE [LARGE SCALE GENOMIC DNA]</scope>
    <source>
        <strain evidence="8 10">DSM 23186</strain>
    </source>
</reference>
<dbReference type="PROSITE" id="PS00894">
    <property type="entry name" value="HTH_DEOR_1"/>
    <property type="match status" value="1"/>
</dbReference>
<dbReference type="SMART" id="SM01134">
    <property type="entry name" value="DeoRC"/>
    <property type="match status" value="1"/>
</dbReference>
<dbReference type="RefSeq" id="WP_115414297.1">
    <property type="nucleotide sequence ID" value="NZ_ML133881.1"/>
</dbReference>
<keyword evidence="5" id="KW-0804">Transcription</keyword>
<accession>A0A345YRJ6</accession>
<dbReference type="SUPFAM" id="SSF100950">
    <property type="entry name" value="NagB/RpiA/CoA transferase-like"/>
    <property type="match status" value="1"/>
</dbReference>
<dbReference type="Pfam" id="PF00455">
    <property type="entry name" value="DeoRC"/>
    <property type="match status" value="1"/>
</dbReference>
<dbReference type="InterPro" id="IPR050313">
    <property type="entry name" value="Carb_Metab_HTH_regulators"/>
</dbReference>
<evidence type="ECO:0000256" key="6">
    <source>
        <dbReference type="ARBA" id="ARBA00024937"/>
    </source>
</evidence>
<evidence type="ECO:0000259" key="7">
    <source>
        <dbReference type="PROSITE" id="PS51000"/>
    </source>
</evidence>
<sequence length="252" mass="26624">MQRSLRAKLIIESLRRSGRLTVEQLAELTGASAVTIRRDLTALEAHGALRRIPGGAERAVRSDEELPYALRLTDDMERKTALARAASALVEDADTVIIDNGTTCHAAATELVGRPITAVCLSLHSAMALGSAPGARVTIPGGPVMTDTLAMMSAQATDYLRAVSADVLLLGSCSVSPRRGLLADLPEDATLKAAAIESSTRRVLLVTADKLSRSSSFRFGAFEDLTHLVTTADVPPPLLEPFRDAGVQVVTA</sequence>
<evidence type="ECO:0000256" key="5">
    <source>
        <dbReference type="ARBA" id="ARBA00023163"/>
    </source>
</evidence>
<dbReference type="PRINTS" id="PR00037">
    <property type="entry name" value="HTHLACR"/>
</dbReference>
<dbReference type="EMBL" id="CP031356">
    <property type="protein sequence ID" value="AXK46548.1"/>
    <property type="molecule type" value="Genomic_DNA"/>
</dbReference>
<keyword evidence="2" id="KW-0678">Repressor</keyword>
<dbReference type="PROSITE" id="PS51000">
    <property type="entry name" value="HTH_DEOR_2"/>
    <property type="match status" value="1"/>
</dbReference>
<name>A0A345YRJ6_9MICO</name>
<dbReference type="KEGG" id="bsau:DWV08_13610"/>
<dbReference type="Proteomes" id="UP000254236">
    <property type="component" value="Chromosome"/>
</dbReference>